<dbReference type="Pfam" id="PF00106">
    <property type="entry name" value="adh_short"/>
    <property type="match status" value="1"/>
</dbReference>
<reference evidence="2 3" key="1">
    <citation type="submission" date="2014-04" db="EMBL/GenBank/DDBJ databases">
        <title>Evolutionary Origins and Diversification of the Mycorrhizal Mutualists.</title>
        <authorList>
            <consortium name="DOE Joint Genome Institute"/>
            <consortium name="Mycorrhizal Genomics Consortium"/>
            <person name="Kohler A."/>
            <person name="Kuo A."/>
            <person name="Nagy L.G."/>
            <person name="Floudas D."/>
            <person name="Copeland A."/>
            <person name="Barry K.W."/>
            <person name="Cichocki N."/>
            <person name="Veneault-Fourrey C."/>
            <person name="LaButti K."/>
            <person name="Lindquist E.A."/>
            <person name="Lipzen A."/>
            <person name="Lundell T."/>
            <person name="Morin E."/>
            <person name="Murat C."/>
            <person name="Riley R."/>
            <person name="Ohm R."/>
            <person name="Sun H."/>
            <person name="Tunlid A."/>
            <person name="Henrissat B."/>
            <person name="Grigoriev I.V."/>
            <person name="Hibbett D.S."/>
            <person name="Martin F."/>
        </authorList>
    </citation>
    <scope>NUCLEOTIDE SEQUENCE [LARGE SCALE GENOMIC DNA]</scope>
    <source>
        <strain evidence="2 3">MD-312</strain>
    </source>
</reference>
<dbReference type="GO" id="GO:0016491">
    <property type="term" value="F:oxidoreductase activity"/>
    <property type="evidence" value="ECO:0007669"/>
    <property type="project" value="UniProtKB-KW"/>
</dbReference>
<proteinExistence type="predicted"/>
<evidence type="ECO:0000313" key="3">
    <source>
        <dbReference type="Proteomes" id="UP000053820"/>
    </source>
</evidence>
<dbReference type="OrthoDB" id="191139at2759"/>
<accession>A0A0C9WC40</accession>
<dbReference type="PRINTS" id="PR00081">
    <property type="entry name" value="GDHRDH"/>
</dbReference>
<dbReference type="Gene3D" id="3.40.50.720">
    <property type="entry name" value="NAD(P)-binding Rossmann-like Domain"/>
    <property type="match status" value="1"/>
</dbReference>
<evidence type="ECO:0008006" key="4">
    <source>
        <dbReference type="Google" id="ProtNLM"/>
    </source>
</evidence>
<dbReference type="AlphaFoldDB" id="A0A0C9WC40"/>
<sequence>MGNRWSLVSDAFPPATKFTAADVPDMTGKVVLVTGANAGIGKETAAVLLEKGAKVYITSRDPERGSKAREELKQRTGREPELLKLDLASLKGIKQSANEFLSKEKELHVLFNNAGVMNAPVDMLTEDGYDLQFGTNVLGHFYFTKLLLPLLLSTAKLTPSGTVRVVNTSSNGHVVSGLHFDAFKDSPARRRMHTALLYGQSKTGNIVFACELARRYGDKGIVSTSLNPGVIKTELARHSPGWFSWIFSYIVHEVSFGALTQLYAGTAEGAAQLNGKYLIPWARIGTPSSYTQDPQAGKELWTWMEEQVANV</sequence>
<dbReference type="SUPFAM" id="SSF51735">
    <property type="entry name" value="NAD(P)-binding Rossmann-fold domains"/>
    <property type="match status" value="1"/>
</dbReference>
<organism evidence="2 3">
    <name type="scientific">Hydnomerulius pinastri MD-312</name>
    <dbReference type="NCBI Taxonomy" id="994086"/>
    <lineage>
        <taxon>Eukaryota</taxon>
        <taxon>Fungi</taxon>
        <taxon>Dikarya</taxon>
        <taxon>Basidiomycota</taxon>
        <taxon>Agaricomycotina</taxon>
        <taxon>Agaricomycetes</taxon>
        <taxon>Agaricomycetidae</taxon>
        <taxon>Boletales</taxon>
        <taxon>Boletales incertae sedis</taxon>
        <taxon>Leucogyrophana</taxon>
    </lineage>
</organism>
<keyword evidence="3" id="KW-1185">Reference proteome</keyword>
<protein>
    <recommendedName>
        <fullName evidence="4">NAD(P)-binding protein</fullName>
    </recommendedName>
</protein>
<dbReference type="HOGENOM" id="CLU_010194_44_6_1"/>
<name>A0A0C9WC40_9AGAM</name>
<dbReference type="InterPro" id="IPR036291">
    <property type="entry name" value="NAD(P)-bd_dom_sf"/>
</dbReference>
<evidence type="ECO:0000256" key="1">
    <source>
        <dbReference type="ARBA" id="ARBA00023002"/>
    </source>
</evidence>
<evidence type="ECO:0000313" key="2">
    <source>
        <dbReference type="EMBL" id="KIJ61736.1"/>
    </source>
</evidence>
<dbReference type="PANTHER" id="PTHR43157:SF31">
    <property type="entry name" value="PHOSPHATIDYLINOSITOL-GLYCAN BIOSYNTHESIS CLASS F PROTEIN"/>
    <property type="match status" value="1"/>
</dbReference>
<dbReference type="PANTHER" id="PTHR43157">
    <property type="entry name" value="PHOSPHATIDYLINOSITOL-GLYCAN BIOSYNTHESIS CLASS F PROTEIN-RELATED"/>
    <property type="match status" value="1"/>
</dbReference>
<keyword evidence="1" id="KW-0560">Oxidoreductase</keyword>
<dbReference type="InterPro" id="IPR002347">
    <property type="entry name" value="SDR_fam"/>
</dbReference>
<gene>
    <name evidence="2" type="ORF">HYDPIDRAFT_176892</name>
</gene>
<dbReference type="EMBL" id="KN839860">
    <property type="protein sequence ID" value="KIJ61736.1"/>
    <property type="molecule type" value="Genomic_DNA"/>
</dbReference>
<dbReference type="Proteomes" id="UP000053820">
    <property type="component" value="Unassembled WGS sequence"/>
</dbReference>